<protein>
    <submittedName>
        <fullName evidence="1">Unnamed protein product</fullName>
    </submittedName>
</protein>
<sequence length="390" mass="44087">MLLRTPPKTTTLIQTANENAQNYNATSSDQPTLSNDSQQQTHDQTFASELGFLRKQINIEQSSKPSSEPSNIITRVRRYSSVELNPDDFDSNLPPLPPIPNPEILERVFTHDSFVNVLNIDEQTKLQSHNQRLENLGDAFLNFISALILYELFPEFDEGKLTILKAKIINNQNILKWARGYKFDAKLRKNFSDHDGDLGDGKVYSDVFEAYMGAIVEYYISETIDGKMDLDQVGKGHLYAKEWIGSLASGIIQNAKKESKTVPDIDKNAKQDLNLMLDLCYKVKYLTVSATPDSDSKFVSCVRIDDKILGYGVGGRKKVAETRAAMDAIDNPYSIQFFSEQLRLKSKDQIMLDDKRLDCVVSSHPNVPDDYLQVLSLALAKEQEEKNNMQ</sequence>
<evidence type="ECO:0000313" key="2">
    <source>
        <dbReference type="Proteomes" id="UP001165064"/>
    </source>
</evidence>
<accession>A0ACB5T099</accession>
<proteinExistence type="predicted"/>
<dbReference type="EMBL" id="BSXS01001989">
    <property type="protein sequence ID" value="GME77863.1"/>
    <property type="molecule type" value="Genomic_DNA"/>
</dbReference>
<dbReference type="Proteomes" id="UP001165064">
    <property type="component" value="Unassembled WGS sequence"/>
</dbReference>
<comment type="caution">
    <text evidence="1">The sequence shown here is derived from an EMBL/GenBank/DDBJ whole genome shotgun (WGS) entry which is preliminary data.</text>
</comment>
<organism evidence="1 2">
    <name type="scientific">Ambrosiozyma monospora</name>
    <name type="common">Yeast</name>
    <name type="synonym">Endomycopsis monosporus</name>
    <dbReference type="NCBI Taxonomy" id="43982"/>
    <lineage>
        <taxon>Eukaryota</taxon>
        <taxon>Fungi</taxon>
        <taxon>Dikarya</taxon>
        <taxon>Ascomycota</taxon>
        <taxon>Saccharomycotina</taxon>
        <taxon>Pichiomycetes</taxon>
        <taxon>Pichiales</taxon>
        <taxon>Pichiaceae</taxon>
        <taxon>Ambrosiozyma</taxon>
    </lineage>
</organism>
<evidence type="ECO:0000313" key="1">
    <source>
        <dbReference type="EMBL" id="GME77863.1"/>
    </source>
</evidence>
<gene>
    <name evidence="1" type="ORF">Amon02_000320300</name>
</gene>
<name>A0ACB5T099_AMBMO</name>
<reference evidence="1" key="1">
    <citation type="submission" date="2023-04" db="EMBL/GenBank/DDBJ databases">
        <title>Ambrosiozyma monospora NBRC 10751.</title>
        <authorList>
            <person name="Ichikawa N."/>
            <person name="Sato H."/>
            <person name="Tonouchi N."/>
        </authorList>
    </citation>
    <scope>NUCLEOTIDE SEQUENCE</scope>
    <source>
        <strain evidence="1">NBRC 10751</strain>
    </source>
</reference>
<keyword evidence="2" id="KW-1185">Reference proteome</keyword>